<sequence>MPSPKSAEDVLATELKEIYSAEKQLARALPRLAKKISNVRLKECLDMRVEQGARLMEEIDEALEEFETSKSKPKNVAAEGLIKDAEEHATEIEEERFLEPVLAASVQKLEHYCIAAWGTAKSLAELLGKDQIVETMERTLDEGREMDENITQLVEEELNPAMQEDGEEDEEDDEDDENEPESMEEEEEKPRRHRTAR</sequence>
<dbReference type="Proteomes" id="UP000570514">
    <property type="component" value="Unassembled WGS sequence"/>
</dbReference>
<gene>
    <name evidence="2" type="ORF">FHS83_003187</name>
</gene>
<keyword evidence="3" id="KW-1185">Reference proteome</keyword>
<dbReference type="InterPro" id="IPR010287">
    <property type="entry name" value="DUF892_YciF-like"/>
</dbReference>
<dbReference type="AlphaFoldDB" id="A0A846N2X8"/>
<reference evidence="2 3" key="1">
    <citation type="submission" date="2020-03" db="EMBL/GenBank/DDBJ databases">
        <title>Genomic Encyclopedia of Type Strains, Phase IV (KMG-IV): sequencing the most valuable type-strain genomes for metagenomic binning, comparative biology and taxonomic classification.</title>
        <authorList>
            <person name="Goeker M."/>
        </authorList>
    </citation>
    <scope>NUCLEOTIDE SEQUENCE [LARGE SCALE GENOMIC DNA]</scope>
    <source>
        <strain evidence="2 3">DSM 19867</strain>
    </source>
</reference>
<accession>A0A846N2X8</accession>
<feature type="region of interest" description="Disordered" evidence="1">
    <location>
        <begin position="143"/>
        <end position="197"/>
    </location>
</feature>
<dbReference type="EMBL" id="JAASRM010000001">
    <property type="protein sequence ID" value="NIK89869.1"/>
    <property type="molecule type" value="Genomic_DNA"/>
</dbReference>
<protein>
    <submittedName>
        <fullName evidence="2">Ferritin-like metal-binding protein YciE</fullName>
    </submittedName>
</protein>
<feature type="compositionally biased region" description="Acidic residues" evidence="1">
    <location>
        <begin position="154"/>
        <end position="187"/>
    </location>
</feature>
<dbReference type="InterPro" id="IPR012347">
    <property type="entry name" value="Ferritin-like"/>
</dbReference>
<evidence type="ECO:0000313" key="3">
    <source>
        <dbReference type="Proteomes" id="UP000570514"/>
    </source>
</evidence>
<dbReference type="PANTHER" id="PTHR30565:SF9">
    <property type="entry name" value="PROTEIN YCIF"/>
    <property type="match status" value="1"/>
</dbReference>
<organism evidence="2 3">
    <name type="scientific">Rhizomicrobium palustre</name>
    <dbReference type="NCBI Taxonomy" id="189966"/>
    <lineage>
        <taxon>Bacteria</taxon>
        <taxon>Pseudomonadati</taxon>
        <taxon>Pseudomonadota</taxon>
        <taxon>Alphaproteobacteria</taxon>
        <taxon>Micropepsales</taxon>
        <taxon>Micropepsaceae</taxon>
        <taxon>Rhizomicrobium</taxon>
    </lineage>
</organism>
<evidence type="ECO:0000313" key="2">
    <source>
        <dbReference type="EMBL" id="NIK89869.1"/>
    </source>
</evidence>
<comment type="caution">
    <text evidence="2">The sequence shown here is derived from an EMBL/GenBank/DDBJ whole genome shotgun (WGS) entry which is preliminary data.</text>
</comment>
<dbReference type="PANTHER" id="PTHR30565">
    <property type="entry name" value="PROTEIN YCIF"/>
    <property type="match status" value="1"/>
</dbReference>
<name>A0A846N2X8_9PROT</name>
<dbReference type="Gene3D" id="1.20.1260.10">
    <property type="match status" value="1"/>
</dbReference>
<dbReference type="RefSeq" id="WP_167083928.1">
    <property type="nucleotide sequence ID" value="NZ_BAAADC010000001.1"/>
</dbReference>
<dbReference type="InterPro" id="IPR047114">
    <property type="entry name" value="YciF"/>
</dbReference>
<proteinExistence type="predicted"/>
<evidence type="ECO:0000256" key="1">
    <source>
        <dbReference type="SAM" id="MobiDB-lite"/>
    </source>
</evidence>
<dbReference type="SUPFAM" id="SSF47240">
    <property type="entry name" value="Ferritin-like"/>
    <property type="match status" value="1"/>
</dbReference>
<dbReference type="Pfam" id="PF05974">
    <property type="entry name" value="DUF892"/>
    <property type="match status" value="1"/>
</dbReference>
<dbReference type="InterPro" id="IPR009078">
    <property type="entry name" value="Ferritin-like_SF"/>
</dbReference>